<feature type="compositionally biased region" description="Basic and acidic residues" evidence="1">
    <location>
        <begin position="76"/>
        <end position="87"/>
    </location>
</feature>
<dbReference type="EMBL" id="LN483070">
    <property type="protein sequence ID" value="CEA06666.1"/>
    <property type="molecule type" value="Genomic_DNA"/>
</dbReference>
<proteinExistence type="predicted"/>
<evidence type="ECO:0000313" key="2">
    <source>
        <dbReference type="EMBL" id="CEA06666.1"/>
    </source>
</evidence>
<sequence length="87" mass="9745">MGIFRKDDNELPSDEHLLDDTSVPHEDLGGEDDHLAQDINRPEEDQVAGPEFDDRHYTAGQLNAGQQVAGLSPDGEYARNREEELEN</sequence>
<name>A0A078MPC1_9MICC</name>
<accession>A0A078MPC1</accession>
<organism evidence="2">
    <name type="scientific">Arthrobacter saudimassiliensis</name>
    <dbReference type="NCBI Taxonomy" id="1461584"/>
    <lineage>
        <taxon>Bacteria</taxon>
        <taxon>Bacillati</taxon>
        <taxon>Actinomycetota</taxon>
        <taxon>Actinomycetes</taxon>
        <taxon>Micrococcales</taxon>
        <taxon>Micrococcaceae</taxon>
        <taxon>Arthrobacter</taxon>
    </lineage>
</organism>
<protein>
    <submittedName>
        <fullName evidence="2">Uncharacterized protein</fullName>
    </submittedName>
</protein>
<gene>
    <name evidence="2" type="ORF">BN1051_00065</name>
</gene>
<dbReference type="PATRIC" id="fig|1461584.3.peg.65"/>
<dbReference type="AlphaFoldDB" id="A0A078MPC1"/>
<feature type="compositionally biased region" description="Basic and acidic residues" evidence="1">
    <location>
        <begin position="1"/>
        <end position="44"/>
    </location>
</feature>
<evidence type="ECO:0000256" key="1">
    <source>
        <dbReference type="SAM" id="MobiDB-lite"/>
    </source>
</evidence>
<reference evidence="2" key="1">
    <citation type="submission" date="2014-07" db="EMBL/GenBank/DDBJ databases">
        <authorList>
            <person name="Urmite Genomes Urmite Genomes"/>
        </authorList>
    </citation>
    <scope>NUCLEOTIDE SEQUENCE</scope>
    <source>
        <strain evidence="2">11W110_air</strain>
    </source>
</reference>
<feature type="region of interest" description="Disordered" evidence="1">
    <location>
        <begin position="1"/>
        <end position="87"/>
    </location>
</feature>